<dbReference type="EMBL" id="JAGMUV010000004">
    <property type="protein sequence ID" value="KAH7160989.1"/>
    <property type="molecule type" value="Genomic_DNA"/>
</dbReference>
<sequence>MTMSRTNPSTEKPNSDKFARWRPKYHLLAPNGWMNDPCGLNYDAQRRKYHAFFQWNPFGNDWGNMSWGHAVSDDMVSWSVFDHPALEPDKPYDGEGVFTGALFPAGLDGNANGTLTLIYTSVSKSPIHYTLPYSHGCETLSLATSCDGGLSWNKVEGNPILPGPPSDTQAISWRDPYVACWPGMSRVLGLPSHQVFGLLSGGIRHKTPTTWLYAVGSTDLTDWRCIGPLVDIGKNFCPSGADFDMGVNFECGNFMSLEDADGGSTDFLIMSCEGVQTRGETADDTTSTCIKTQGWMSGPLVADYNGSAQMQWECGGRLDFGSLYAANSFWDPVIRQQITMGWIPEDGLPDATRHQQGWSGCLSLPRVLRSLALVNVTGSRHGHLLGMGAFAVMPDRDGTFILRTLGVSPHPNLESLRKCAREIRISTADLAAPKGPRHWIGPVMSLKSQQWELKCKMALKGDCQRVGLNIFHSSNGMTNMSRVYFEAVDGRVIIQKAAVHTVAGANVASDSAPHPLFRMIDTRTGAEMEEELLIHMFYDQGVLEVFFNERTTVTSRLYPLSVQDTSLQLFAEGTNEAEATPLDVQGAVWDGLAA</sequence>
<comment type="caution">
    <text evidence="7">The sequence shown here is derived from an EMBL/GenBank/DDBJ whole genome shotgun (WGS) entry which is preliminary data.</text>
</comment>
<dbReference type="AlphaFoldDB" id="A0A9P9JC08"/>
<evidence type="ECO:0000256" key="1">
    <source>
        <dbReference type="ARBA" id="ARBA00009902"/>
    </source>
</evidence>
<feature type="domain" description="Glycosyl hydrolase family 32 C-terminal" evidence="6">
    <location>
        <begin position="413"/>
        <end position="576"/>
    </location>
</feature>
<dbReference type="Gene3D" id="2.60.120.560">
    <property type="entry name" value="Exo-inulinase, domain 1"/>
    <property type="match status" value="1"/>
</dbReference>
<dbReference type="InterPro" id="IPR013189">
    <property type="entry name" value="Glyco_hydro_32_C"/>
</dbReference>
<dbReference type="GO" id="GO:0005737">
    <property type="term" value="C:cytoplasm"/>
    <property type="evidence" value="ECO:0007669"/>
    <property type="project" value="TreeGrafter"/>
</dbReference>
<dbReference type="Pfam" id="PF00251">
    <property type="entry name" value="Glyco_hydro_32N"/>
    <property type="match status" value="1"/>
</dbReference>
<dbReference type="Gene3D" id="2.115.10.20">
    <property type="entry name" value="Glycosyl hydrolase domain, family 43"/>
    <property type="match status" value="1"/>
</dbReference>
<dbReference type="InterPro" id="IPR001362">
    <property type="entry name" value="Glyco_hydro_32"/>
</dbReference>
<evidence type="ECO:0000256" key="3">
    <source>
        <dbReference type="ARBA" id="ARBA00023295"/>
    </source>
</evidence>
<comment type="similarity">
    <text evidence="1 4">Belongs to the glycosyl hydrolase 32 family.</text>
</comment>
<dbReference type="SUPFAM" id="SSF49899">
    <property type="entry name" value="Concanavalin A-like lectins/glucanases"/>
    <property type="match status" value="1"/>
</dbReference>
<dbReference type="CDD" id="cd18621">
    <property type="entry name" value="GH32_XdINV-like"/>
    <property type="match status" value="1"/>
</dbReference>
<evidence type="ECO:0000256" key="2">
    <source>
        <dbReference type="ARBA" id="ARBA00022801"/>
    </source>
</evidence>
<name>A0A9P9JC08_9HYPO</name>
<dbReference type="PANTHER" id="PTHR42800">
    <property type="entry name" value="EXOINULINASE INUD (AFU_ORTHOLOGUE AFUA_5G00480)"/>
    <property type="match status" value="1"/>
</dbReference>
<dbReference type="SUPFAM" id="SSF75005">
    <property type="entry name" value="Arabinanase/levansucrase/invertase"/>
    <property type="match status" value="1"/>
</dbReference>
<reference evidence="7" key="1">
    <citation type="journal article" date="2021" name="Nat. Commun.">
        <title>Genetic determinants of endophytism in the Arabidopsis root mycobiome.</title>
        <authorList>
            <person name="Mesny F."/>
            <person name="Miyauchi S."/>
            <person name="Thiergart T."/>
            <person name="Pickel B."/>
            <person name="Atanasova L."/>
            <person name="Karlsson M."/>
            <person name="Huettel B."/>
            <person name="Barry K.W."/>
            <person name="Haridas S."/>
            <person name="Chen C."/>
            <person name="Bauer D."/>
            <person name="Andreopoulos W."/>
            <person name="Pangilinan J."/>
            <person name="LaButti K."/>
            <person name="Riley R."/>
            <person name="Lipzen A."/>
            <person name="Clum A."/>
            <person name="Drula E."/>
            <person name="Henrissat B."/>
            <person name="Kohler A."/>
            <person name="Grigoriev I.V."/>
            <person name="Martin F.M."/>
            <person name="Hacquard S."/>
        </authorList>
    </citation>
    <scope>NUCLEOTIDE SEQUENCE</scope>
    <source>
        <strain evidence="7">MPI-CAGE-AT-0147</strain>
    </source>
</reference>
<dbReference type="InterPro" id="IPR023296">
    <property type="entry name" value="Glyco_hydro_beta-prop_sf"/>
</dbReference>
<organism evidence="7 8">
    <name type="scientific">Dactylonectria macrodidyma</name>
    <dbReference type="NCBI Taxonomy" id="307937"/>
    <lineage>
        <taxon>Eukaryota</taxon>
        <taxon>Fungi</taxon>
        <taxon>Dikarya</taxon>
        <taxon>Ascomycota</taxon>
        <taxon>Pezizomycotina</taxon>
        <taxon>Sordariomycetes</taxon>
        <taxon>Hypocreomycetidae</taxon>
        <taxon>Hypocreales</taxon>
        <taxon>Nectriaceae</taxon>
        <taxon>Dactylonectria</taxon>
    </lineage>
</organism>
<dbReference type="InterPro" id="IPR013320">
    <property type="entry name" value="ConA-like_dom_sf"/>
</dbReference>
<evidence type="ECO:0000256" key="4">
    <source>
        <dbReference type="RuleBase" id="RU362110"/>
    </source>
</evidence>
<dbReference type="GO" id="GO:0005987">
    <property type="term" value="P:sucrose catabolic process"/>
    <property type="evidence" value="ECO:0007669"/>
    <property type="project" value="TreeGrafter"/>
</dbReference>
<dbReference type="PANTHER" id="PTHR42800:SF3">
    <property type="entry name" value="GLYCOSYL HYDROLASE FAMILY 32 N-TERMINAL DOMAIN-CONTAINING PROTEIN"/>
    <property type="match status" value="1"/>
</dbReference>
<evidence type="ECO:0000313" key="8">
    <source>
        <dbReference type="Proteomes" id="UP000738349"/>
    </source>
</evidence>
<dbReference type="GO" id="GO:0004575">
    <property type="term" value="F:sucrose alpha-glucosidase activity"/>
    <property type="evidence" value="ECO:0007669"/>
    <property type="project" value="TreeGrafter"/>
</dbReference>
<protein>
    <submittedName>
        <fullName evidence="7">Glycosyl hydrolase family protein</fullName>
    </submittedName>
</protein>
<evidence type="ECO:0000259" key="6">
    <source>
        <dbReference type="Pfam" id="PF08244"/>
    </source>
</evidence>
<dbReference type="Pfam" id="PF08244">
    <property type="entry name" value="Glyco_hydro_32C"/>
    <property type="match status" value="1"/>
</dbReference>
<dbReference type="InterPro" id="IPR013148">
    <property type="entry name" value="Glyco_hydro_32_N"/>
</dbReference>
<evidence type="ECO:0000259" key="5">
    <source>
        <dbReference type="Pfam" id="PF00251"/>
    </source>
</evidence>
<accession>A0A9P9JC08</accession>
<dbReference type="Proteomes" id="UP000738349">
    <property type="component" value="Unassembled WGS sequence"/>
</dbReference>
<keyword evidence="3 4" id="KW-0326">Glycosidase</keyword>
<proteinExistence type="inferred from homology"/>
<evidence type="ECO:0000313" key="7">
    <source>
        <dbReference type="EMBL" id="KAH7160989.1"/>
    </source>
</evidence>
<dbReference type="OrthoDB" id="202537at2759"/>
<gene>
    <name evidence="7" type="ORF">EDB81DRAFT_839423</name>
</gene>
<dbReference type="SMART" id="SM00640">
    <property type="entry name" value="Glyco_32"/>
    <property type="match status" value="1"/>
</dbReference>
<feature type="domain" description="Glycosyl hydrolase family 32 N-terminal" evidence="5">
    <location>
        <begin position="26"/>
        <end position="369"/>
    </location>
</feature>
<keyword evidence="2 4" id="KW-0378">Hydrolase</keyword>
<keyword evidence="8" id="KW-1185">Reference proteome</keyword>